<sequence length="51" mass="5722">MIDNLSLALTHGLMLLAAWRLLRRPDLDSEAPPPRHWRARRSTPPEPPAGA</sequence>
<organism evidence="2 3">
    <name type="scientific">Sphingomonas aquatilis</name>
    <dbReference type="NCBI Taxonomy" id="93063"/>
    <lineage>
        <taxon>Bacteria</taxon>
        <taxon>Pseudomonadati</taxon>
        <taxon>Pseudomonadota</taxon>
        <taxon>Alphaproteobacteria</taxon>
        <taxon>Sphingomonadales</taxon>
        <taxon>Sphingomonadaceae</taxon>
        <taxon>Sphingomonas</taxon>
    </lineage>
</organism>
<dbReference type="RefSeq" id="WP_017977481.1">
    <property type="nucleotide sequence ID" value="NZ_JACIDB010000001.1"/>
</dbReference>
<name>A0AAW3TLV9_9SPHN</name>
<evidence type="ECO:0000313" key="2">
    <source>
        <dbReference type="EMBL" id="MBB3874021.1"/>
    </source>
</evidence>
<keyword evidence="3" id="KW-1185">Reference proteome</keyword>
<comment type="caution">
    <text evidence="2">The sequence shown here is derived from an EMBL/GenBank/DDBJ whole genome shotgun (WGS) entry which is preliminary data.</text>
</comment>
<evidence type="ECO:0000256" key="1">
    <source>
        <dbReference type="SAM" id="MobiDB-lite"/>
    </source>
</evidence>
<protein>
    <submittedName>
        <fullName evidence="2">Uncharacterized protein</fullName>
    </submittedName>
</protein>
<dbReference type="AlphaFoldDB" id="A0AAW3TLV9"/>
<feature type="region of interest" description="Disordered" evidence="1">
    <location>
        <begin position="28"/>
        <end position="51"/>
    </location>
</feature>
<proteinExistence type="predicted"/>
<gene>
    <name evidence="2" type="ORF">GGR47_000237</name>
</gene>
<dbReference type="Proteomes" id="UP000528945">
    <property type="component" value="Unassembled WGS sequence"/>
</dbReference>
<evidence type="ECO:0000313" key="3">
    <source>
        <dbReference type="Proteomes" id="UP000528945"/>
    </source>
</evidence>
<dbReference type="EMBL" id="JACIDB010000001">
    <property type="protein sequence ID" value="MBB3874021.1"/>
    <property type="molecule type" value="Genomic_DNA"/>
</dbReference>
<dbReference type="GeneID" id="93800129"/>
<reference evidence="2 3" key="1">
    <citation type="submission" date="2020-08" db="EMBL/GenBank/DDBJ databases">
        <title>Genomic Encyclopedia of Type Strains, Phase IV (KMG-IV): sequencing the most valuable type-strain genomes for metagenomic binning, comparative biology and taxonomic classification.</title>
        <authorList>
            <person name="Goeker M."/>
        </authorList>
    </citation>
    <scope>NUCLEOTIDE SEQUENCE [LARGE SCALE GENOMIC DNA]</scope>
    <source>
        <strain evidence="2 3">DSM 15581</strain>
    </source>
</reference>
<accession>A0AAW3TLV9</accession>